<evidence type="ECO:0000313" key="2">
    <source>
        <dbReference type="Proteomes" id="UP000314986"/>
    </source>
</evidence>
<dbReference type="PANTHER" id="PTHR17117:SF3">
    <property type="entry name" value="NADH DEHYDROGENASE [UBIQUINONE] FLAVOPROTEIN 3, MITOCHONDRIAL"/>
    <property type="match status" value="1"/>
</dbReference>
<dbReference type="Proteomes" id="UP000314986">
    <property type="component" value="Unassembled WGS sequence"/>
</dbReference>
<keyword evidence="2" id="KW-1185">Reference proteome</keyword>
<reference evidence="2" key="3">
    <citation type="journal article" date="2014" name="Nature">
        <title>Elephant shark genome provides unique insights into gnathostome evolution.</title>
        <authorList>
            <consortium name="International Elephant Shark Genome Sequencing Consortium"/>
            <person name="Venkatesh B."/>
            <person name="Lee A.P."/>
            <person name="Ravi V."/>
            <person name="Maurya A.K."/>
            <person name="Lian M.M."/>
            <person name="Swann J.B."/>
            <person name="Ohta Y."/>
            <person name="Flajnik M.F."/>
            <person name="Sutoh Y."/>
            <person name="Kasahara M."/>
            <person name="Hoon S."/>
            <person name="Gangu V."/>
            <person name="Roy S.W."/>
            <person name="Irimia M."/>
            <person name="Korzh V."/>
            <person name="Kondrychyn I."/>
            <person name="Lim Z.W."/>
            <person name="Tay B.H."/>
            <person name="Tohari S."/>
            <person name="Kong K.W."/>
            <person name="Ho S."/>
            <person name="Lorente-Galdos B."/>
            <person name="Quilez J."/>
            <person name="Marques-Bonet T."/>
            <person name="Raney B.J."/>
            <person name="Ingham P.W."/>
            <person name="Tay A."/>
            <person name="Hillier L.W."/>
            <person name="Minx P."/>
            <person name="Boehm T."/>
            <person name="Wilson R.K."/>
            <person name="Brenner S."/>
            <person name="Warren W.C."/>
        </authorList>
    </citation>
    <scope>NUCLEOTIDE SEQUENCE [LARGE SCALE GENOMIC DNA]</scope>
</reference>
<dbReference type="GO" id="GO:0045271">
    <property type="term" value="C:respiratory chain complex I"/>
    <property type="evidence" value="ECO:0007669"/>
    <property type="project" value="InterPro"/>
</dbReference>
<dbReference type="GO" id="GO:0005739">
    <property type="term" value="C:mitochondrion"/>
    <property type="evidence" value="ECO:0007669"/>
    <property type="project" value="InterPro"/>
</dbReference>
<dbReference type="Pfam" id="PF15880">
    <property type="entry name" value="NDUFV3"/>
    <property type="match status" value="1"/>
</dbReference>
<organism evidence="1 2">
    <name type="scientific">Callorhinchus milii</name>
    <name type="common">Ghost shark</name>
    <dbReference type="NCBI Taxonomy" id="7868"/>
    <lineage>
        <taxon>Eukaryota</taxon>
        <taxon>Metazoa</taxon>
        <taxon>Chordata</taxon>
        <taxon>Craniata</taxon>
        <taxon>Vertebrata</taxon>
        <taxon>Chondrichthyes</taxon>
        <taxon>Holocephali</taxon>
        <taxon>Chimaeriformes</taxon>
        <taxon>Callorhinchidae</taxon>
        <taxon>Callorhinchus</taxon>
    </lineage>
</organism>
<evidence type="ECO:0000313" key="1">
    <source>
        <dbReference type="Ensembl" id="ENSCMIP00000046063.1"/>
    </source>
</evidence>
<dbReference type="PANTHER" id="PTHR17117">
    <property type="entry name" value="NADH-UBIQUINONE OXIDOREDUCTASE"/>
    <property type="match status" value="1"/>
</dbReference>
<dbReference type="GeneTree" id="ENSGT00940000175678"/>
<dbReference type="AlphaFoldDB" id="A0A4W3K4Q1"/>
<reference evidence="2" key="1">
    <citation type="journal article" date="2006" name="Science">
        <title>Ancient noncoding elements conserved in the human genome.</title>
        <authorList>
            <person name="Venkatesh B."/>
            <person name="Kirkness E.F."/>
            <person name="Loh Y.H."/>
            <person name="Halpern A.L."/>
            <person name="Lee A.P."/>
            <person name="Johnson J."/>
            <person name="Dandona N."/>
            <person name="Viswanathan L.D."/>
            <person name="Tay A."/>
            <person name="Venter J.C."/>
            <person name="Strausberg R.L."/>
            <person name="Brenner S."/>
        </authorList>
    </citation>
    <scope>NUCLEOTIDE SEQUENCE [LARGE SCALE GENOMIC DNA]</scope>
</reference>
<accession>A0A4W3K4Q1</accession>
<dbReference type="InParanoid" id="A0A4W3K4Q1"/>
<dbReference type="STRING" id="7868.ENSCMIP00000046063"/>
<proteinExistence type="predicted"/>
<dbReference type="Ensembl" id="ENSCMIT00000046719.1">
    <property type="protein sequence ID" value="ENSCMIP00000046063.1"/>
    <property type="gene ID" value="ENSCMIG00000018967.1"/>
</dbReference>
<reference evidence="1" key="5">
    <citation type="submission" date="2025-09" db="UniProtKB">
        <authorList>
            <consortium name="Ensembl"/>
        </authorList>
    </citation>
    <scope>IDENTIFICATION</scope>
</reference>
<dbReference type="GO" id="GO:0042775">
    <property type="term" value="P:mitochondrial ATP synthesis coupled electron transport"/>
    <property type="evidence" value="ECO:0007669"/>
    <property type="project" value="TreeGrafter"/>
</dbReference>
<name>A0A4W3K4Q1_CALMI</name>
<dbReference type="OMA" id="PLCISIM"/>
<reference evidence="1" key="4">
    <citation type="submission" date="2025-08" db="UniProtKB">
        <authorList>
            <consortium name="Ensembl"/>
        </authorList>
    </citation>
    <scope>IDENTIFICATION</scope>
</reference>
<reference evidence="2" key="2">
    <citation type="journal article" date="2007" name="PLoS Biol.">
        <title>Survey sequencing and comparative analysis of the elephant shark (Callorhinchus milii) genome.</title>
        <authorList>
            <person name="Venkatesh B."/>
            <person name="Kirkness E.F."/>
            <person name="Loh Y.H."/>
            <person name="Halpern A.L."/>
            <person name="Lee A.P."/>
            <person name="Johnson J."/>
            <person name="Dandona N."/>
            <person name="Viswanathan L.D."/>
            <person name="Tay A."/>
            <person name="Venter J.C."/>
            <person name="Strausberg R.L."/>
            <person name="Brenner S."/>
        </authorList>
    </citation>
    <scope>NUCLEOTIDE SEQUENCE [LARGE SCALE GENOMIC DNA]</scope>
</reference>
<sequence>QVDFREYIWRLLDVTCLENMWSGGVPFRCSLNPPPPCEAIIFVCFTEPEAAPEPAQEELDLSTYKNTQHHHYTTMTFVDLEGVMSKYRLPQPSSGRLTPRH</sequence>
<dbReference type="InterPro" id="IPR026193">
    <property type="entry name" value="NDUFV3"/>
</dbReference>
<protein>
    <submittedName>
        <fullName evidence="1">Uncharacterized protein</fullName>
    </submittedName>
</protein>